<feature type="signal peptide" evidence="2">
    <location>
        <begin position="1"/>
        <end position="15"/>
    </location>
</feature>
<dbReference type="AlphaFoldDB" id="A0A9W4K7I5"/>
<dbReference type="PANTHER" id="PTHR40640:SF1">
    <property type="entry name" value="ANCHORED GLYCOPROTEIN, PUTATIVE (AFU_ORTHOLOGUE AFUA_8G04860)-RELATED"/>
    <property type="match status" value="1"/>
</dbReference>
<accession>A0A9W4K7I5</accession>
<sequence>MILQALLAFATLGLAVDYPVVSLFIPNADPQSLLGEVLAAQSATTTFSINCPPGSTNSTECGMGPGLFFTSAPTSVEYLISAETDNVCVYSTLNHYCKLRLIAHRLHRYNHVVCDVTDLPMGAYTCTDTVTGKGAATPGTSTSTIAWDQITLLPVTITSTADAVLATADAGSTAQNTSKIVSGSEASPAAGAGAGAATTMEASPTAPPTTITASPTAADTAMATTPAASAAGRLSPASLVLACAAVQALIALLL</sequence>
<gene>
    <name evidence="3" type="ORF">PEGY_LOCUS2937</name>
</gene>
<keyword evidence="2" id="KW-0732">Signal</keyword>
<feature type="region of interest" description="Disordered" evidence="1">
    <location>
        <begin position="176"/>
        <end position="213"/>
    </location>
</feature>
<protein>
    <submittedName>
        <fullName evidence="3">Uncharacterized protein</fullName>
    </submittedName>
</protein>
<proteinExistence type="predicted"/>
<evidence type="ECO:0000256" key="1">
    <source>
        <dbReference type="SAM" id="MobiDB-lite"/>
    </source>
</evidence>
<feature type="compositionally biased region" description="Low complexity" evidence="1">
    <location>
        <begin position="182"/>
        <end position="213"/>
    </location>
</feature>
<evidence type="ECO:0000256" key="2">
    <source>
        <dbReference type="SAM" id="SignalP"/>
    </source>
</evidence>
<dbReference type="Proteomes" id="UP001154252">
    <property type="component" value="Unassembled WGS sequence"/>
</dbReference>
<name>A0A9W4K7I5_9EURO</name>
<evidence type="ECO:0000313" key="4">
    <source>
        <dbReference type="Proteomes" id="UP001154252"/>
    </source>
</evidence>
<keyword evidence="4" id="KW-1185">Reference proteome</keyword>
<dbReference type="OrthoDB" id="4991875at2759"/>
<reference evidence="3" key="1">
    <citation type="submission" date="2021-07" db="EMBL/GenBank/DDBJ databases">
        <authorList>
            <person name="Branca A.L. A."/>
        </authorList>
    </citation>
    <scope>NUCLEOTIDE SEQUENCE</scope>
</reference>
<dbReference type="EMBL" id="CAJVRC010000845">
    <property type="protein sequence ID" value="CAG8891946.1"/>
    <property type="molecule type" value="Genomic_DNA"/>
</dbReference>
<organism evidence="3 4">
    <name type="scientific">Penicillium egyptiacum</name>
    <dbReference type="NCBI Taxonomy" id="1303716"/>
    <lineage>
        <taxon>Eukaryota</taxon>
        <taxon>Fungi</taxon>
        <taxon>Dikarya</taxon>
        <taxon>Ascomycota</taxon>
        <taxon>Pezizomycotina</taxon>
        <taxon>Eurotiomycetes</taxon>
        <taxon>Eurotiomycetidae</taxon>
        <taxon>Eurotiales</taxon>
        <taxon>Aspergillaceae</taxon>
        <taxon>Penicillium</taxon>
    </lineage>
</organism>
<feature type="chain" id="PRO_5040908442" evidence="2">
    <location>
        <begin position="16"/>
        <end position="254"/>
    </location>
</feature>
<comment type="caution">
    <text evidence="3">The sequence shown here is derived from an EMBL/GenBank/DDBJ whole genome shotgun (WGS) entry which is preliminary data.</text>
</comment>
<evidence type="ECO:0000313" key="3">
    <source>
        <dbReference type="EMBL" id="CAG8891946.1"/>
    </source>
</evidence>
<dbReference type="PANTHER" id="PTHR40640">
    <property type="entry name" value="ANCHORED GLYCOPROTEIN, PUTATIVE (AFU_ORTHOLOGUE AFUA_8G04860)-RELATED"/>
    <property type="match status" value="1"/>
</dbReference>